<name>A0A0F9LE69_9ZZZZ</name>
<evidence type="ECO:0000313" key="1">
    <source>
        <dbReference type="EMBL" id="KKM25745.1"/>
    </source>
</evidence>
<reference evidence="1" key="1">
    <citation type="journal article" date="2015" name="Nature">
        <title>Complex archaea that bridge the gap between prokaryotes and eukaryotes.</title>
        <authorList>
            <person name="Spang A."/>
            <person name="Saw J.H."/>
            <person name="Jorgensen S.L."/>
            <person name="Zaremba-Niedzwiedzka K."/>
            <person name="Martijn J."/>
            <person name="Lind A.E."/>
            <person name="van Eijk R."/>
            <person name="Schleper C."/>
            <person name="Guy L."/>
            <person name="Ettema T.J."/>
        </authorList>
    </citation>
    <scope>NUCLEOTIDE SEQUENCE</scope>
</reference>
<comment type="caution">
    <text evidence="1">The sequence shown here is derived from an EMBL/GenBank/DDBJ whole genome shotgun (WGS) entry which is preliminary data.</text>
</comment>
<dbReference type="EMBL" id="LAZR01012650">
    <property type="protein sequence ID" value="KKM25745.1"/>
    <property type="molecule type" value="Genomic_DNA"/>
</dbReference>
<accession>A0A0F9LE69</accession>
<protein>
    <submittedName>
        <fullName evidence="1">Uncharacterized protein</fullName>
    </submittedName>
</protein>
<dbReference type="AlphaFoldDB" id="A0A0F9LE69"/>
<sequence>MLFCERCKIWVKPKEEMVMGENGTWMILYRCPDCDITIERQT</sequence>
<proteinExistence type="predicted"/>
<gene>
    <name evidence="1" type="ORF">LCGC14_1591880</name>
</gene>
<organism evidence="1">
    <name type="scientific">marine sediment metagenome</name>
    <dbReference type="NCBI Taxonomy" id="412755"/>
    <lineage>
        <taxon>unclassified sequences</taxon>
        <taxon>metagenomes</taxon>
        <taxon>ecological metagenomes</taxon>
    </lineage>
</organism>